<reference evidence="2" key="1">
    <citation type="journal article" date="2020" name="Stud. Mycol.">
        <title>101 Dothideomycetes genomes: a test case for predicting lifestyles and emergence of pathogens.</title>
        <authorList>
            <person name="Haridas S."/>
            <person name="Albert R."/>
            <person name="Binder M."/>
            <person name="Bloem J."/>
            <person name="Labutti K."/>
            <person name="Salamov A."/>
            <person name="Andreopoulos B."/>
            <person name="Baker S."/>
            <person name="Barry K."/>
            <person name="Bills G."/>
            <person name="Bluhm B."/>
            <person name="Cannon C."/>
            <person name="Castanera R."/>
            <person name="Culley D."/>
            <person name="Daum C."/>
            <person name="Ezra D."/>
            <person name="Gonzalez J."/>
            <person name="Henrissat B."/>
            <person name="Kuo A."/>
            <person name="Liang C."/>
            <person name="Lipzen A."/>
            <person name="Lutzoni F."/>
            <person name="Magnuson J."/>
            <person name="Mondo S."/>
            <person name="Nolan M."/>
            <person name="Ohm R."/>
            <person name="Pangilinan J."/>
            <person name="Park H.-J."/>
            <person name="Ramirez L."/>
            <person name="Alfaro M."/>
            <person name="Sun H."/>
            <person name="Tritt A."/>
            <person name="Yoshinaga Y."/>
            <person name="Zwiers L.-H."/>
            <person name="Turgeon B."/>
            <person name="Goodwin S."/>
            <person name="Spatafora J."/>
            <person name="Crous P."/>
            <person name="Grigoriev I."/>
        </authorList>
    </citation>
    <scope>NUCLEOTIDE SEQUENCE</scope>
    <source>
        <strain evidence="2">CBS 113979</strain>
    </source>
</reference>
<name>A0A6G1GIP6_9PEZI</name>
<evidence type="ECO:0000313" key="3">
    <source>
        <dbReference type="Proteomes" id="UP000800041"/>
    </source>
</evidence>
<dbReference type="EMBL" id="ML977218">
    <property type="protein sequence ID" value="KAF1980823.1"/>
    <property type="molecule type" value="Genomic_DNA"/>
</dbReference>
<dbReference type="AlphaFoldDB" id="A0A6G1GIP6"/>
<gene>
    <name evidence="2" type="ORF">K402DRAFT_265504</name>
</gene>
<evidence type="ECO:0000256" key="1">
    <source>
        <dbReference type="SAM" id="MobiDB-lite"/>
    </source>
</evidence>
<feature type="compositionally biased region" description="Basic and acidic residues" evidence="1">
    <location>
        <begin position="65"/>
        <end position="75"/>
    </location>
</feature>
<feature type="region of interest" description="Disordered" evidence="1">
    <location>
        <begin position="175"/>
        <end position="206"/>
    </location>
</feature>
<organism evidence="2 3">
    <name type="scientific">Aulographum hederae CBS 113979</name>
    <dbReference type="NCBI Taxonomy" id="1176131"/>
    <lineage>
        <taxon>Eukaryota</taxon>
        <taxon>Fungi</taxon>
        <taxon>Dikarya</taxon>
        <taxon>Ascomycota</taxon>
        <taxon>Pezizomycotina</taxon>
        <taxon>Dothideomycetes</taxon>
        <taxon>Pleosporomycetidae</taxon>
        <taxon>Aulographales</taxon>
        <taxon>Aulographaceae</taxon>
    </lineage>
</organism>
<evidence type="ECO:0000313" key="2">
    <source>
        <dbReference type="EMBL" id="KAF1980823.1"/>
    </source>
</evidence>
<dbReference type="Proteomes" id="UP000800041">
    <property type="component" value="Unassembled WGS sequence"/>
</dbReference>
<accession>A0A6G1GIP6</accession>
<sequence>MISRFEGISKTSNRMKGERKVLAGTTRYRTNSNPANPKESKKTPSNQSTANLHQTVSSPSMPSLGHERPHQRDQRNNLTSLILRPRLITLRNRRQHRPTPLICNQHPRNRNIHPIPPALLLHLPCLFLPLCSHPSHFLSPLLPLVFLPPLLLPRTLIRSIHLLIQQIPRQLREVGSPAPVEEVGGECAEGDEEEGDEGVGEYEGDRGVLEGRCGRYGG</sequence>
<feature type="region of interest" description="Disordered" evidence="1">
    <location>
        <begin position="1"/>
        <end position="78"/>
    </location>
</feature>
<feature type="compositionally biased region" description="Polar residues" evidence="1">
    <location>
        <begin position="43"/>
        <end position="61"/>
    </location>
</feature>
<feature type="compositionally biased region" description="Acidic residues" evidence="1">
    <location>
        <begin position="188"/>
        <end position="202"/>
    </location>
</feature>
<keyword evidence="3" id="KW-1185">Reference proteome</keyword>
<proteinExistence type="predicted"/>
<protein>
    <submittedName>
        <fullName evidence="2">Uncharacterized protein</fullName>
    </submittedName>
</protein>